<dbReference type="STRING" id="1817895.AUJ95_01730"/>
<sequence length="286" mass="31638">MKIGLIINIKRPDVFRVAREVISFLTKNGEHRLVMDMEAATAMSYEKLGVDSIEMQRVDLILAMGGDGTLLHTVRMIEGKSIPILGINLGSLGFLTEVTEEGLYSALTNILLGHYQIEKRMMLSIKIIRQTATLTTFKALNEAVVAESEIARMVNLKVFIDAEYLTTYRADGLIISTPTGSTGYSLAAGGTIVVPRMKVLMLTPVCPHTLTARPMIIPENSKIIIEIISSGQSILTIDGQQTYSLEFADKIEIERAEEEICLIKPQQCGFYEVLRNKLKWGGGIMN</sequence>
<dbReference type="InterPro" id="IPR002504">
    <property type="entry name" value="NADK"/>
</dbReference>
<evidence type="ECO:0000256" key="6">
    <source>
        <dbReference type="ARBA" id="ARBA00023027"/>
    </source>
</evidence>
<keyword evidence="5 8" id="KW-0521">NADP</keyword>
<feature type="binding site" evidence="8">
    <location>
        <position position="72"/>
    </location>
    <ligand>
        <name>NAD(+)</name>
        <dbReference type="ChEBI" id="CHEBI:57540"/>
    </ligand>
</feature>
<comment type="catalytic activity">
    <reaction evidence="7 8">
        <text>NAD(+) + ATP = ADP + NADP(+) + H(+)</text>
        <dbReference type="Rhea" id="RHEA:18629"/>
        <dbReference type="ChEBI" id="CHEBI:15378"/>
        <dbReference type="ChEBI" id="CHEBI:30616"/>
        <dbReference type="ChEBI" id="CHEBI:57540"/>
        <dbReference type="ChEBI" id="CHEBI:58349"/>
        <dbReference type="ChEBI" id="CHEBI:456216"/>
        <dbReference type="EC" id="2.7.1.23"/>
    </reaction>
</comment>
<evidence type="ECO:0000256" key="3">
    <source>
        <dbReference type="ARBA" id="ARBA00022777"/>
    </source>
</evidence>
<dbReference type="GO" id="GO:0003951">
    <property type="term" value="F:NAD+ kinase activity"/>
    <property type="evidence" value="ECO:0007669"/>
    <property type="project" value="UniProtKB-UniRule"/>
</dbReference>
<comment type="function">
    <text evidence="8">Involved in the regulation of the intracellular balance of NAD and NADP, and is a key enzyme in the biosynthesis of NADP. Catalyzes specifically the phosphorylation on 2'-hydroxyl of the adenosine moiety of NAD to yield NADP.</text>
</comment>
<evidence type="ECO:0000256" key="2">
    <source>
        <dbReference type="ARBA" id="ARBA00022741"/>
    </source>
</evidence>
<dbReference type="GO" id="GO:0019674">
    <property type="term" value="P:NAD+ metabolic process"/>
    <property type="evidence" value="ECO:0007669"/>
    <property type="project" value="InterPro"/>
</dbReference>
<comment type="caution">
    <text evidence="8">Lacks conserved residue(s) required for the propagation of feature annotation.</text>
</comment>
<keyword evidence="4 8" id="KW-0067">ATP-binding</keyword>
<dbReference type="GO" id="GO:0006741">
    <property type="term" value="P:NADP+ biosynthetic process"/>
    <property type="evidence" value="ECO:0007669"/>
    <property type="project" value="UniProtKB-UniRule"/>
</dbReference>
<dbReference type="FunFam" id="2.60.200.30:FF:000009">
    <property type="entry name" value="Poly(P)/ATP NAD kinase"/>
    <property type="match status" value="1"/>
</dbReference>
<evidence type="ECO:0000256" key="4">
    <source>
        <dbReference type="ARBA" id="ARBA00022840"/>
    </source>
</evidence>
<feature type="binding site" evidence="8">
    <location>
        <position position="152"/>
    </location>
    <ligand>
        <name>NAD(+)</name>
        <dbReference type="ChEBI" id="CHEBI:57540"/>
    </ligand>
</feature>
<organism evidence="9 10">
    <name type="scientific">Candidatus Desantisbacteria bacterium CG2_30_40_21</name>
    <dbReference type="NCBI Taxonomy" id="1817895"/>
    <lineage>
        <taxon>Bacteria</taxon>
        <taxon>Candidatus Desantisiibacteriota</taxon>
    </lineage>
</organism>
<keyword evidence="8" id="KW-0963">Cytoplasm</keyword>
<feature type="binding site" evidence="8">
    <location>
        <begin position="141"/>
        <end position="142"/>
    </location>
    <ligand>
        <name>NAD(+)</name>
        <dbReference type="ChEBI" id="CHEBI:57540"/>
    </ligand>
</feature>
<evidence type="ECO:0000313" key="10">
    <source>
        <dbReference type="Proteomes" id="UP000183085"/>
    </source>
</evidence>
<dbReference type="PANTHER" id="PTHR20275:SF0">
    <property type="entry name" value="NAD KINASE"/>
    <property type="match status" value="1"/>
</dbReference>
<dbReference type="PANTHER" id="PTHR20275">
    <property type="entry name" value="NAD KINASE"/>
    <property type="match status" value="1"/>
</dbReference>
<feature type="binding site" evidence="8">
    <location>
        <position position="171"/>
    </location>
    <ligand>
        <name>NAD(+)</name>
        <dbReference type="ChEBI" id="CHEBI:57540"/>
    </ligand>
</feature>
<feature type="active site" description="Proton acceptor" evidence="8">
    <location>
        <position position="67"/>
    </location>
</feature>
<dbReference type="Gene3D" id="2.60.200.30">
    <property type="entry name" value="Probable inorganic polyphosphate/atp-NAD kinase, domain 2"/>
    <property type="match status" value="1"/>
</dbReference>
<keyword evidence="1 8" id="KW-0808">Transferase</keyword>
<feature type="binding site" evidence="8">
    <location>
        <position position="240"/>
    </location>
    <ligand>
        <name>NAD(+)</name>
        <dbReference type="ChEBI" id="CHEBI:57540"/>
    </ligand>
</feature>
<dbReference type="Proteomes" id="UP000183085">
    <property type="component" value="Unassembled WGS sequence"/>
</dbReference>
<proteinExistence type="inferred from homology"/>
<dbReference type="AlphaFoldDB" id="A0A1J5EGF3"/>
<dbReference type="InterPro" id="IPR017437">
    <property type="entry name" value="ATP-NAD_kinase_PpnK-typ_C"/>
</dbReference>
<feature type="binding site" evidence="8">
    <location>
        <begin position="67"/>
        <end position="68"/>
    </location>
    <ligand>
        <name>NAD(+)</name>
        <dbReference type="ChEBI" id="CHEBI:57540"/>
    </ligand>
</feature>
<accession>A0A1J5EGF3</accession>
<keyword evidence="6 8" id="KW-0520">NAD</keyword>
<dbReference type="Pfam" id="PF20143">
    <property type="entry name" value="NAD_kinase_C"/>
    <property type="match status" value="1"/>
</dbReference>
<comment type="similarity">
    <text evidence="8">Belongs to the NAD kinase family.</text>
</comment>
<dbReference type="EMBL" id="MNYI01000048">
    <property type="protein sequence ID" value="OIP42446.1"/>
    <property type="molecule type" value="Genomic_DNA"/>
</dbReference>
<reference evidence="9 10" key="1">
    <citation type="journal article" date="2016" name="Environ. Microbiol.">
        <title>Genomic resolution of a cold subsurface aquifer community provides metabolic insights for novel microbes adapted to high CO concentrations.</title>
        <authorList>
            <person name="Probst A.J."/>
            <person name="Castelle C.J."/>
            <person name="Singh A."/>
            <person name="Brown C.T."/>
            <person name="Anantharaman K."/>
            <person name="Sharon I."/>
            <person name="Hug L.A."/>
            <person name="Burstein D."/>
            <person name="Emerson J.B."/>
            <person name="Thomas B.C."/>
            <person name="Banfield J.F."/>
        </authorList>
    </citation>
    <scope>NUCLEOTIDE SEQUENCE [LARGE SCALE GENOMIC DNA]</scope>
    <source>
        <strain evidence="9">CG2_30_40_21</strain>
    </source>
</reference>
<dbReference type="GO" id="GO:0005737">
    <property type="term" value="C:cytoplasm"/>
    <property type="evidence" value="ECO:0007669"/>
    <property type="project" value="UniProtKB-SubCell"/>
</dbReference>
<evidence type="ECO:0000256" key="8">
    <source>
        <dbReference type="HAMAP-Rule" id="MF_00361"/>
    </source>
</evidence>
<dbReference type="GO" id="GO:0005524">
    <property type="term" value="F:ATP binding"/>
    <property type="evidence" value="ECO:0007669"/>
    <property type="project" value="UniProtKB-KW"/>
</dbReference>
<name>A0A1J5EGF3_9BACT</name>
<dbReference type="SUPFAM" id="SSF111331">
    <property type="entry name" value="NAD kinase/diacylglycerol kinase-like"/>
    <property type="match status" value="1"/>
</dbReference>
<dbReference type="InterPro" id="IPR016064">
    <property type="entry name" value="NAD/diacylglycerol_kinase_sf"/>
</dbReference>
<evidence type="ECO:0000256" key="7">
    <source>
        <dbReference type="ARBA" id="ARBA00047925"/>
    </source>
</evidence>
<comment type="subcellular location">
    <subcellularLocation>
        <location evidence="8">Cytoplasm</location>
    </subcellularLocation>
</comment>
<dbReference type="HAMAP" id="MF_00361">
    <property type="entry name" value="NAD_kinase"/>
    <property type="match status" value="1"/>
</dbReference>
<evidence type="ECO:0000256" key="5">
    <source>
        <dbReference type="ARBA" id="ARBA00022857"/>
    </source>
</evidence>
<dbReference type="GO" id="GO:0051287">
    <property type="term" value="F:NAD binding"/>
    <property type="evidence" value="ECO:0007669"/>
    <property type="project" value="UniProtKB-ARBA"/>
</dbReference>
<dbReference type="Gene3D" id="3.40.50.10330">
    <property type="entry name" value="Probable inorganic polyphosphate/atp-NAD kinase, domain 1"/>
    <property type="match status" value="1"/>
</dbReference>
<protein>
    <recommendedName>
        <fullName evidence="8">NAD kinase</fullName>
        <ecNumber evidence="8">2.7.1.23</ecNumber>
    </recommendedName>
    <alternativeName>
        <fullName evidence="8">ATP-dependent NAD kinase</fullName>
    </alternativeName>
</protein>
<dbReference type="InterPro" id="IPR017438">
    <property type="entry name" value="ATP-NAD_kinase_N"/>
</dbReference>
<comment type="cofactor">
    <cofactor evidence="8">
        <name>a divalent metal cation</name>
        <dbReference type="ChEBI" id="CHEBI:60240"/>
    </cofactor>
</comment>
<keyword evidence="2 8" id="KW-0547">Nucleotide-binding</keyword>
<evidence type="ECO:0000256" key="1">
    <source>
        <dbReference type="ARBA" id="ARBA00022679"/>
    </source>
</evidence>
<feature type="binding site" evidence="8">
    <location>
        <position position="169"/>
    </location>
    <ligand>
        <name>NAD(+)</name>
        <dbReference type="ChEBI" id="CHEBI:57540"/>
    </ligand>
</feature>
<keyword evidence="3 8" id="KW-0418">Kinase</keyword>
<comment type="caution">
    <text evidence="9">The sequence shown here is derived from an EMBL/GenBank/DDBJ whole genome shotgun (WGS) entry which is preliminary data.</text>
</comment>
<dbReference type="GO" id="GO:0046872">
    <property type="term" value="F:metal ion binding"/>
    <property type="evidence" value="ECO:0007669"/>
    <property type="project" value="UniProtKB-UniRule"/>
</dbReference>
<gene>
    <name evidence="8" type="primary">nadK</name>
    <name evidence="9" type="ORF">AUJ95_01730</name>
</gene>
<evidence type="ECO:0000313" key="9">
    <source>
        <dbReference type="EMBL" id="OIP42446.1"/>
    </source>
</evidence>
<dbReference type="EC" id="2.7.1.23" evidence="8"/>
<dbReference type="Pfam" id="PF01513">
    <property type="entry name" value="NAD_kinase"/>
    <property type="match status" value="1"/>
</dbReference>